<evidence type="ECO:0000313" key="1">
    <source>
        <dbReference type="EMBL" id="CAG8705821.1"/>
    </source>
</evidence>
<organism evidence="1 2">
    <name type="scientific">Gigaspora margarita</name>
    <dbReference type="NCBI Taxonomy" id="4874"/>
    <lineage>
        <taxon>Eukaryota</taxon>
        <taxon>Fungi</taxon>
        <taxon>Fungi incertae sedis</taxon>
        <taxon>Mucoromycota</taxon>
        <taxon>Glomeromycotina</taxon>
        <taxon>Glomeromycetes</taxon>
        <taxon>Diversisporales</taxon>
        <taxon>Gigasporaceae</taxon>
        <taxon>Gigaspora</taxon>
    </lineage>
</organism>
<accession>A0ABN7UZ56</accession>
<keyword evidence="2" id="KW-1185">Reference proteome</keyword>
<gene>
    <name evidence="1" type="ORF">GMARGA_LOCUS12431</name>
</gene>
<protein>
    <submittedName>
        <fullName evidence="1">1846_t:CDS:1</fullName>
    </submittedName>
</protein>
<dbReference type="Proteomes" id="UP000789901">
    <property type="component" value="Unassembled WGS sequence"/>
</dbReference>
<reference evidence="1 2" key="1">
    <citation type="submission" date="2021-06" db="EMBL/GenBank/DDBJ databases">
        <authorList>
            <person name="Kallberg Y."/>
            <person name="Tangrot J."/>
            <person name="Rosling A."/>
        </authorList>
    </citation>
    <scope>NUCLEOTIDE SEQUENCE [LARGE SCALE GENOMIC DNA]</scope>
    <source>
        <strain evidence="1 2">120-4 pot B 10/14</strain>
    </source>
</reference>
<evidence type="ECO:0000313" key="2">
    <source>
        <dbReference type="Proteomes" id="UP000789901"/>
    </source>
</evidence>
<comment type="caution">
    <text evidence="1">The sequence shown here is derived from an EMBL/GenBank/DDBJ whole genome shotgun (WGS) entry which is preliminary data.</text>
</comment>
<name>A0ABN7UZ56_GIGMA</name>
<dbReference type="EMBL" id="CAJVQB010007586">
    <property type="protein sequence ID" value="CAG8705821.1"/>
    <property type="molecule type" value="Genomic_DNA"/>
</dbReference>
<sequence>MVEEKPIESSEEKNLSYYRKAADIENWREEFTFSIPAQMVSGKVQNSSPKNSSRHSTFNMGEEVEVFHTAVENSSPNNSNDDLSDWIQEADSGGWFNEEEKLQIDAEWLKESQEKMNKNIQVLKFKGRKAGIREKVKNYNKITRLIDRN</sequence>
<proteinExistence type="predicted"/>